<feature type="active site" description="Proton donor" evidence="4">
    <location>
        <position position="203"/>
    </location>
</feature>
<dbReference type="InterPro" id="IPR006710">
    <property type="entry name" value="Glyco_hydro_43"/>
</dbReference>
<name>A0A0D1XQS5_9PEZI</name>
<accession>A0A0D1XQS5</accession>
<evidence type="ECO:0000256" key="4">
    <source>
        <dbReference type="PIRSR" id="PIRSR606710-1"/>
    </source>
</evidence>
<comment type="similarity">
    <text evidence="1 6">Belongs to the glycosyl hydrolase 43 family.</text>
</comment>
<dbReference type="RefSeq" id="XP_016214860.1">
    <property type="nucleotide sequence ID" value="XM_016357456.1"/>
</dbReference>
<feature type="site" description="Important for catalytic activity, responsible for pKa modulation of the active site Glu and correct orientation of both the proton donor and substrate" evidence="5">
    <location>
        <position position="141"/>
    </location>
</feature>
<dbReference type="PANTHER" id="PTHR42812">
    <property type="entry name" value="BETA-XYLOSIDASE"/>
    <property type="match status" value="1"/>
</dbReference>
<dbReference type="InterPro" id="IPR051795">
    <property type="entry name" value="Glycosyl_Hydrlase_43"/>
</dbReference>
<organism evidence="9 10">
    <name type="scientific">Verruconis gallopava</name>
    <dbReference type="NCBI Taxonomy" id="253628"/>
    <lineage>
        <taxon>Eukaryota</taxon>
        <taxon>Fungi</taxon>
        <taxon>Dikarya</taxon>
        <taxon>Ascomycota</taxon>
        <taxon>Pezizomycotina</taxon>
        <taxon>Dothideomycetes</taxon>
        <taxon>Pleosporomycetidae</taxon>
        <taxon>Venturiales</taxon>
        <taxon>Sympoventuriaceae</taxon>
        <taxon>Verruconis</taxon>
    </lineage>
</organism>
<dbReference type="STRING" id="253628.A0A0D1XQS5"/>
<dbReference type="GO" id="GO:0004553">
    <property type="term" value="F:hydrolase activity, hydrolyzing O-glycosyl compounds"/>
    <property type="evidence" value="ECO:0007669"/>
    <property type="project" value="InterPro"/>
</dbReference>
<dbReference type="Gene3D" id="2.60.120.200">
    <property type="match status" value="1"/>
</dbReference>
<dbReference type="SUPFAM" id="SSF49899">
    <property type="entry name" value="Concanavalin A-like lectins/glucanases"/>
    <property type="match status" value="1"/>
</dbReference>
<dbReference type="Pfam" id="PF17851">
    <property type="entry name" value="GH43_C2"/>
    <property type="match status" value="1"/>
</dbReference>
<keyword evidence="7" id="KW-0732">Signal</keyword>
<dbReference type="InterPro" id="IPR041542">
    <property type="entry name" value="GH43_C2"/>
</dbReference>
<dbReference type="CDD" id="cd18617">
    <property type="entry name" value="GH43_XynB-like"/>
    <property type="match status" value="1"/>
</dbReference>
<feature type="signal peptide" evidence="7">
    <location>
        <begin position="1"/>
        <end position="16"/>
    </location>
</feature>
<dbReference type="Proteomes" id="UP000053259">
    <property type="component" value="Unassembled WGS sequence"/>
</dbReference>
<dbReference type="PANTHER" id="PTHR42812:SF16">
    <property type="entry name" value="HYDROLASE, PUTATIVE (AFU_ORTHOLOGUE AFUA_7G06110)-RELATED"/>
    <property type="match status" value="1"/>
</dbReference>
<gene>
    <name evidence="9" type="ORF">PV09_04151</name>
</gene>
<dbReference type="AlphaFoldDB" id="A0A0D1XQS5"/>
<sequence>MLSANIFLLLFHAASALKNPVISGWNPDPAILRVGKDYYLATSTFEYFPGTPIYHSTDLANWKLYSHAQTNAAQVQLYGVPTGAGVWAPTLSYINEMFYLASMTRWTYDPVARVWPRVMWMSSKDLITWSEPIWAEPWGIDPALFQDPATKKVYLNLMAPNNNVDRLWGIYQCEVDLMSGICVGQYQALWNGTMPVNSTARPEGPKMFLKDGWYYLLIAEGGTDDLHRASIARSSSPQGPFEPAPNNPLIYNGQYGFDNLTVQSTGHATMFTTEQGDWYATFLARRKINSSSPLGRETFFCKVDWTADGWPVFNNGKPILLSEDIPGLPDAVPISRFVEDFSGRIDMQWYQLRVPYTKNYEIDSRKGLIFRPNVFGLSDRDTPAALLRKQKSLNMTFTARLMDFPKPLGLRQSVGISAYLSELQHQDIYIEGCANSTGNCLVTWLIRNGTTSKTSLPLNRTSPGDISLHIRAEPLAYHLGFSTTQEAEPVWITSIESKWLAFPPAGYFVFTGASFAIFASGGGEPWHSDGQEVGFSSVVEEYFEEKIPDYDKW</sequence>
<dbReference type="OrthoDB" id="2139957at2759"/>
<dbReference type="VEuPathDB" id="FungiDB:PV09_04151"/>
<dbReference type="InterPro" id="IPR023296">
    <property type="entry name" value="Glyco_hydro_beta-prop_sf"/>
</dbReference>
<protein>
    <recommendedName>
        <fullName evidence="8">Beta-xylosidase C-terminal Concanavalin A-like domain-containing protein</fullName>
    </recommendedName>
</protein>
<evidence type="ECO:0000256" key="7">
    <source>
        <dbReference type="SAM" id="SignalP"/>
    </source>
</evidence>
<dbReference type="InParanoid" id="A0A0D1XQS5"/>
<reference evidence="9 10" key="1">
    <citation type="submission" date="2015-01" db="EMBL/GenBank/DDBJ databases">
        <title>The Genome Sequence of Ochroconis gallopava CBS43764.</title>
        <authorList>
            <consortium name="The Broad Institute Genomics Platform"/>
            <person name="Cuomo C."/>
            <person name="de Hoog S."/>
            <person name="Gorbushina A."/>
            <person name="Stielow B."/>
            <person name="Teixiera M."/>
            <person name="Abouelleil A."/>
            <person name="Chapman S.B."/>
            <person name="Priest M."/>
            <person name="Young S.K."/>
            <person name="Wortman J."/>
            <person name="Nusbaum C."/>
            <person name="Birren B."/>
        </authorList>
    </citation>
    <scope>NUCLEOTIDE SEQUENCE [LARGE SCALE GENOMIC DNA]</scope>
    <source>
        <strain evidence="9 10">CBS 43764</strain>
    </source>
</reference>
<dbReference type="GO" id="GO:0005975">
    <property type="term" value="P:carbohydrate metabolic process"/>
    <property type="evidence" value="ECO:0007669"/>
    <property type="project" value="InterPro"/>
</dbReference>
<feature type="active site" description="Proton acceptor" evidence="4">
    <location>
        <position position="28"/>
    </location>
</feature>
<evidence type="ECO:0000256" key="5">
    <source>
        <dbReference type="PIRSR" id="PIRSR606710-2"/>
    </source>
</evidence>
<evidence type="ECO:0000256" key="3">
    <source>
        <dbReference type="ARBA" id="ARBA00023295"/>
    </source>
</evidence>
<evidence type="ECO:0000313" key="10">
    <source>
        <dbReference type="Proteomes" id="UP000053259"/>
    </source>
</evidence>
<keyword evidence="10" id="KW-1185">Reference proteome</keyword>
<dbReference type="SUPFAM" id="SSF75005">
    <property type="entry name" value="Arabinanase/levansucrase/invertase"/>
    <property type="match status" value="1"/>
</dbReference>
<dbReference type="Pfam" id="PF04616">
    <property type="entry name" value="Glyco_hydro_43"/>
    <property type="match status" value="1"/>
</dbReference>
<dbReference type="Gene3D" id="2.115.10.20">
    <property type="entry name" value="Glycosyl hydrolase domain, family 43"/>
    <property type="match status" value="1"/>
</dbReference>
<feature type="chain" id="PRO_5002236486" description="Beta-xylosidase C-terminal Concanavalin A-like domain-containing protein" evidence="7">
    <location>
        <begin position="17"/>
        <end position="553"/>
    </location>
</feature>
<dbReference type="EMBL" id="KN847539">
    <property type="protein sequence ID" value="KIW04991.1"/>
    <property type="molecule type" value="Genomic_DNA"/>
</dbReference>
<keyword evidence="2 6" id="KW-0378">Hydrolase</keyword>
<evidence type="ECO:0000256" key="2">
    <source>
        <dbReference type="ARBA" id="ARBA00022801"/>
    </source>
</evidence>
<evidence type="ECO:0000256" key="6">
    <source>
        <dbReference type="RuleBase" id="RU361187"/>
    </source>
</evidence>
<feature type="domain" description="Beta-xylosidase C-terminal Concanavalin A-like" evidence="8">
    <location>
        <begin position="340"/>
        <end position="523"/>
    </location>
</feature>
<evidence type="ECO:0000256" key="1">
    <source>
        <dbReference type="ARBA" id="ARBA00009865"/>
    </source>
</evidence>
<dbReference type="HOGENOM" id="CLU_016508_2_0_1"/>
<evidence type="ECO:0000313" key="9">
    <source>
        <dbReference type="EMBL" id="KIW04991.1"/>
    </source>
</evidence>
<evidence type="ECO:0000259" key="8">
    <source>
        <dbReference type="Pfam" id="PF17851"/>
    </source>
</evidence>
<proteinExistence type="inferred from homology"/>
<dbReference type="InterPro" id="IPR013320">
    <property type="entry name" value="ConA-like_dom_sf"/>
</dbReference>
<keyword evidence="3 6" id="KW-0326">Glycosidase</keyword>
<dbReference type="GeneID" id="27312124"/>